<evidence type="ECO:0000256" key="2">
    <source>
        <dbReference type="ARBA" id="ARBA00022649"/>
    </source>
</evidence>
<dbReference type="InterPro" id="IPR029060">
    <property type="entry name" value="PIN-like_dom_sf"/>
</dbReference>
<keyword evidence="8" id="KW-0800">Toxin</keyword>
<gene>
    <name evidence="8" type="primary">vapC</name>
    <name evidence="10" type="ORF">Q3M24_06885</name>
</gene>
<dbReference type="KEGG" id="eaj:Q3M24_06885"/>
<evidence type="ECO:0000256" key="3">
    <source>
        <dbReference type="ARBA" id="ARBA00022722"/>
    </source>
</evidence>
<evidence type="ECO:0000256" key="1">
    <source>
        <dbReference type="ARBA" id="ARBA00001946"/>
    </source>
</evidence>
<keyword evidence="4 8" id="KW-0479">Metal-binding</keyword>
<name>A0AAU8LZ70_9BACT</name>
<dbReference type="GO" id="GO:0000287">
    <property type="term" value="F:magnesium ion binding"/>
    <property type="evidence" value="ECO:0007669"/>
    <property type="project" value="UniProtKB-UniRule"/>
</dbReference>
<comment type="similarity">
    <text evidence="7 8">Belongs to the PINc/VapC protein family.</text>
</comment>
<accession>A0AAU8LZ70</accession>
<evidence type="ECO:0000256" key="7">
    <source>
        <dbReference type="ARBA" id="ARBA00038093"/>
    </source>
</evidence>
<dbReference type="AlphaFoldDB" id="A0AAU8LZ70"/>
<sequence>MYLLDTNTLIYFFKDIGNVAETLLSKSPKDISIPSIVLYELEVGIAKSNKPEKRKKQLEALTSRITVQPFASREAEAAAMIRADLEKKGTPIGPYDTLIAGTALSLNATLVTNNTREFQRVAGLSLEDWF</sequence>
<keyword evidence="3 8" id="KW-0540">Nuclease</keyword>
<protein>
    <recommendedName>
        <fullName evidence="8">Ribonuclease VapC</fullName>
        <shortName evidence="8">RNase VapC</shortName>
        <ecNumber evidence="8">3.1.-.-</ecNumber>
    </recommendedName>
    <alternativeName>
        <fullName evidence="8">Toxin VapC</fullName>
    </alternativeName>
</protein>
<dbReference type="SUPFAM" id="SSF88723">
    <property type="entry name" value="PIN domain-like"/>
    <property type="match status" value="1"/>
</dbReference>
<dbReference type="GO" id="GO:0004540">
    <property type="term" value="F:RNA nuclease activity"/>
    <property type="evidence" value="ECO:0007669"/>
    <property type="project" value="InterPro"/>
</dbReference>
<dbReference type="CDD" id="cd18745">
    <property type="entry name" value="PIN_VapC4-5_FitB-like"/>
    <property type="match status" value="1"/>
</dbReference>
<dbReference type="Gene3D" id="3.40.50.1010">
    <property type="entry name" value="5'-nuclease"/>
    <property type="match status" value="1"/>
</dbReference>
<dbReference type="GO" id="GO:0090729">
    <property type="term" value="F:toxin activity"/>
    <property type="evidence" value="ECO:0007669"/>
    <property type="project" value="UniProtKB-KW"/>
</dbReference>
<dbReference type="EC" id="3.1.-.-" evidence="8"/>
<evidence type="ECO:0000256" key="4">
    <source>
        <dbReference type="ARBA" id="ARBA00022723"/>
    </source>
</evidence>
<comment type="cofactor">
    <cofactor evidence="1 8">
        <name>Mg(2+)</name>
        <dbReference type="ChEBI" id="CHEBI:18420"/>
    </cofactor>
</comment>
<keyword evidence="6 8" id="KW-0460">Magnesium</keyword>
<dbReference type="PANTHER" id="PTHR33653:SF1">
    <property type="entry name" value="RIBONUCLEASE VAPC2"/>
    <property type="match status" value="1"/>
</dbReference>
<evidence type="ECO:0000259" key="9">
    <source>
        <dbReference type="Pfam" id="PF01850"/>
    </source>
</evidence>
<evidence type="ECO:0000256" key="6">
    <source>
        <dbReference type="ARBA" id="ARBA00022842"/>
    </source>
</evidence>
<feature type="binding site" evidence="8">
    <location>
        <position position="96"/>
    </location>
    <ligand>
        <name>Mg(2+)</name>
        <dbReference type="ChEBI" id="CHEBI:18420"/>
    </ligand>
</feature>
<dbReference type="EMBL" id="CP159373">
    <property type="protein sequence ID" value="XCN74465.1"/>
    <property type="molecule type" value="Genomic_DNA"/>
</dbReference>
<dbReference type="HAMAP" id="MF_00265">
    <property type="entry name" value="VapC_Nob1"/>
    <property type="match status" value="1"/>
</dbReference>
<dbReference type="PANTHER" id="PTHR33653">
    <property type="entry name" value="RIBONUCLEASE VAPC2"/>
    <property type="match status" value="1"/>
</dbReference>
<dbReference type="Pfam" id="PF01850">
    <property type="entry name" value="PIN"/>
    <property type="match status" value="1"/>
</dbReference>
<dbReference type="GO" id="GO:0016787">
    <property type="term" value="F:hydrolase activity"/>
    <property type="evidence" value="ECO:0007669"/>
    <property type="project" value="UniProtKB-KW"/>
</dbReference>
<keyword evidence="2 8" id="KW-1277">Toxin-antitoxin system</keyword>
<feature type="binding site" evidence="8">
    <location>
        <position position="5"/>
    </location>
    <ligand>
        <name>Mg(2+)</name>
        <dbReference type="ChEBI" id="CHEBI:18420"/>
    </ligand>
</feature>
<dbReference type="InterPro" id="IPR050556">
    <property type="entry name" value="Type_II_TA_system_RNase"/>
</dbReference>
<comment type="function">
    <text evidence="8">Toxic component of a toxin-antitoxin (TA) system. An RNase.</text>
</comment>
<evidence type="ECO:0000256" key="5">
    <source>
        <dbReference type="ARBA" id="ARBA00022801"/>
    </source>
</evidence>
<reference evidence="10" key="1">
    <citation type="journal article" date="2024" name="Syst. Appl. Microbiol.">
        <title>First single-strain enrichments of Electrothrix cable bacteria, description of E. aestuarii sp. nov. and E. rattekaaiensis sp. nov., and proposal of a cable bacteria taxonomy following the rules of the SeqCode.</title>
        <authorList>
            <person name="Plum-Jensen L.E."/>
            <person name="Schramm A."/>
            <person name="Marshall I.P.G."/>
        </authorList>
    </citation>
    <scope>NUCLEOTIDE SEQUENCE</scope>
    <source>
        <strain evidence="10">Rat1</strain>
    </source>
</reference>
<organism evidence="10">
    <name type="scientific">Candidatus Electrothrix aestuarii</name>
    <dbReference type="NCBI Taxonomy" id="3062594"/>
    <lineage>
        <taxon>Bacteria</taxon>
        <taxon>Pseudomonadati</taxon>
        <taxon>Thermodesulfobacteriota</taxon>
        <taxon>Desulfobulbia</taxon>
        <taxon>Desulfobulbales</taxon>
        <taxon>Desulfobulbaceae</taxon>
        <taxon>Candidatus Electrothrix</taxon>
    </lineage>
</organism>
<evidence type="ECO:0000313" key="10">
    <source>
        <dbReference type="EMBL" id="XCN74465.1"/>
    </source>
</evidence>
<reference evidence="10" key="2">
    <citation type="submission" date="2024-06" db="EMBL/GenBank/DDBJ databases">
        <authorList>
            <person name="Plum-Jensen L.E."/>
            <person name="Schramm A."/>
            <person name="Marshall I.P.G."/>
        </authorList>
    </citation>
    <scope>NUCLEOTIDE SEQUENCE</scope>
    <source>
        <strain evidence="10">Rat1</strain>
    </source>
</reference>
<dbReference type="InterPro" id="IPR022907">
    <property type="entry name" value="VapC_family"/>
</dbReference>
<dbReference type="InterPro" id="IPR002716">
    <property type="entry name" value="PIN_dom"/>
</dbReference>
<keyword evidence="5 8" id="KW-0378">Hydrolase</keyword>
<proteinExistence type="inferred from homology"/>
<feature type="domain" description="PIN" evidence="9">
    <location>
        <begin position="2"/>
        <end position="123"/>
    </location>
</feature>
<evidence type="ECO:0000256" key="8">
    <source>
        <dbReference type="HAMAP-Rule" id="MF_00265"/>
    </source>
</evidence>